<dbReference type="EMBL" id="WNKS01000006">
    <property type="protein sequence ID" value="MTV31238.1"/>
    <property type="molecule type" value="Genomic_DNA"/>
</dbReference>
<accession>A0A6N8DLM1</accession>
<feature type="chain" id="PRO_5026697322" evidence="1">
    <location>
        <begin position="21"/>
        <end position="334"/>
    </location>
</feature>
<dbReference type="OrthoDB" id="1331280at2"/>
<name>A0A6N8DLM1_RHOAC</name>
<reference evidence="2 3" key="1">
    <citation type="submission" date="2019-11" db="EMBL/GenBank/DDBJ databases">
        <title>Whole-genome sequence of a Rhodoblastus acidophilus DSM 142.</title>
        <authorList>
            <person name="Kyndt J.A."/>
            <person name="Meyer T.E."/>
        </authorList>
    </citation>
    <scope>NUCLEOTIDE SEQUENCE [LARGE SCALE GENOMIC DNA]</scope>
    <source>
        <strain evidence="2 3">DSM 142</strain>
    </source>
</reference>
<dbReference type="Gene3D" id="3.20.20.370">
    <property type="entry name" value="Glycoside hydrolase/deacetylase"/>
    <property type="match status" value="1"/>
</dbReference>
<sequence length="334" mass="36805">MKRFLTALAIAAFWCGDARAEVDCAAPVEISAPLGEVKPLERVADYQTKILKSCAREKEKEKEKTAALAIRDMVVDGEELLLMVDPDSLQTRLERAACWTCREAGPEAKESRYLKAVEELGASTGKKRPPGSNWLENAGLTHGREKQGVFVTGDLCPSKKPLDRSFLLKLEAQKAPVALSVTGAWIKHHHEDFTWLRREKAEGRLTILWVNHSFTHPYQRGLPYGETFLLTPGLDPEDEIANVERLLIANGETPSVFFRYPGLISDAAWASRLRAAHLIPLGADAWLALGERPGPGGVILVHPNGNEPAGLAVFDRLNQLGALPKPFRPLMEAP</sequence>
<gene>
    <name evidence="2" type="ORF">GJ654_09545</name>
</gene>
<evidence type="ECO:0000313" key="2">
    <source>
        <dbReference type="EMBL" id="MTV31238.1"/>
    </source>
</evidence>
<comment type="caution">
    <text evidence="2">The sequence shown here is derived from an EMBL/GenBank/DDBJ whole genome shotgun (WGS) entry which is preliminary data.</text>
</comment>
<feature type="signal peptide" evidence="1">
    <location>
        <begin position="1"/>
        <end position="20"/>
    </location>
</feature>
<dbReference type="Proteomes" id="UP000439113">
    <property type="component" value="Unassembled WGS sequence"/>
</dbReference>
<evidence type="ECO:0000256" key="1">
    <source>
        <dbReference type="SAM" id="SignalP"/>
    </source>
</evidence>
<keyword evidence="1" id="KW-0732">Signal</keyword>
<dbReference type="SUPFAM" id="SSF88713">
    <property type="entry name" value="Glycoside hydrolase/deacetylase"/>
    <property type="match status" value="1"/>
</dbReference>
<evidence type="ECO:0000313" key="3">
    <source>
        <dbReference type="Proteomes" id="UP000439113"/>
    </source>
</evidence>
<protein>
    <submittedName>
        <fullName evidence="2">Polysaccharide deacetylase</fullName>
    </submittedName>
</protein>
<dbReference type="GO" id="GO:0005975">
    <property type="term" value="P:carbohydrate metabolic process"/>
    <property type="evidence" value="ECO:0007669"/>
    <property type="project" value="InterPro"/>
</dbReference>
<organism evidence="2 3">
    <name type="scientific">Rhodoblastus acidophilus</name>
    <name type="common">Rhodopseudomonas acidophila</name>
    <dbReference type="NCBI Taxonomy" id="1074"/>
    <lineage>
        <taxon>Bacteria</taxon>
        <taxon>Pseudomonadati</taxon>
        <taxon>Pseudomonadota</taxon>
        <taxon>Alphaproteobacteria</taxon>
        <taxon>Hyphomicrobiales</taxon>
        <taxon>Rhodoblastaceae</taxon>
        <taxon>Rhodoblastus</taxon>
    </lineage>
</organism>
<proteinExistence type="predicted"/>
<dbReference type="AlphaFoldDB" id="A0A6N8DLM1"/>
<dbReference type="InterPro" id="IPR011330">
    <property type="entry name" value="Glyco_hydro/deAcase_b/a-brl"/>
</dbReference>